<dbReference type="AlphaFoldDB" id="A0AAW4K0G4"/>
<protein>
    <submittedName>
        <fullName evidence="1">Uncharacterized protein</fullName>
    </submittedName>
</protein>
<proteinExistence type="predicted"/>
<reference evidence="1" key="1">
    <citation type="submission" date="2021-03" db="EMBL/GenBank/DDBJ databases">
        <title>Comparative genomic analysis of European sttrains of Leptospira interrogans serovars Copenhageni and Icterohaemorrhagiae.</title>
        <authorList>
            <person name="Arent Z."/>
            <person name="Gurgul A."/>
            <person name="Jasielczuk I."/>
            <person name="Pardyak L."/>
        </authorList>
    </citation>
    <scope>NUCLEOTIDE SEQUENCE</scope>
    <source>
        <strain evidence="1">X240</strain>
    </source>
</reference>
<organism evidence="1 2">
    <name type="scientific">Leptospira interrogans serovar Icterohaemorrhagiae</name>
    <dbReference type="NCBI Taxonomy" id="90062"/>
    <lineage>
        <taxon>Bacteria</taxon>
        <taxon>Pseudomonadati</taxon>
        <taxon>Spirochaetota</taxon>
        <taxon>Spirochaetia</taxon>
        <taxon>Leptospirales</taxon>
        <taxon>Leptospiraceae</taxon>
        <taxon>Leptospira</taxon>
    </lineage>
</organism>
<evidence type="ECO:0000313" key="1">
    <source>
        <dbReference type="EMBL" id="MBO8015935.1"/>
    </source>
</evidence>
<dbReference type="EMBL" id="JAGGCK010000012">
    <property type="protein sequence ID" value="MBO8015935.1"/>
    <property type="molecule type" value="Genomic_DNA"/>
</dbReference>
<gene>
    <name evidence="1" type="ORF">J6377_09090</name>
</gene>
<sequence>MLNVTKSVGTTAFDSKFLKNDRVKFFEILGQVLNIITGVRCCESGICRFILLVLYYKILEFSTSRWKTCLKIYGTYSVRNLVKL</sequence>
<evidence type="ECO:0000313" key="2">
    <source>
        <dbReference type="Proteomes" id="UP000670463"/>
    </source>
</evidence>
<dbReference type="Proteomes" id="UP000670463">
    <property type="component" value="Unassembled WGS sequence"/>
</dbReference>
<name>A0AAW4K0G4_LEPIR</name>
<dbReference type="GeneID" id="61143640"/>
<accession>A0AAW4K0G4</accession>
<dbReference type="RefSeq" id="WP_000935831.1">
    <property type="nucleotide sequence ID" value="NZ_CP043891.1"/>
</dbReference>
<comment type="caution">
    <text evidence="1">The sequence shown here is derived from an EMBL/GenBank/DDBJ whole genome shotgun (WGS) entry which is preliminary data.</text>
</comment>